<name>W7AH75_9APIC</name>
<feature type="transmembrane region" description="Helical" evidence="1">
    <location>
        <begin position="301"/>
        <end position="322"/>
    </location>
</feature>
<dbReference type="Proteomes" id="UP000030640">
    <property type="component" value="Unassembled WGS sequence"/>
</dbReference>
<protein>
    <recommendedName>
        <fullName evidence="5">Dolichyl-diphosphooligosaccharide--protein glycosyltransferase subunit 2</fullName>
    </recommendedName>
</protein>
<gene>
    <name evidence="3" type="ORF">C922_01404</name>
</gene>
<evidence type="ECO:0000256" key="2">
    <source>
        <dbReference type="SAM" id="SignalP"/>
    </source>
</evidence>
<keyword evidence="1" id="KW-1133">Transmembrane helix</keyword>
<keyword evidence="4" id="KW-1185">Reference proteome</keyword>
<evidence type="ECO:0000313" key="4">
    <source>
        <dbReference type="Proteomes" id="UP000030640"/>
    </source>
</evidence>
<dbReference type="OrthoDB" id="372679at2759"/>
<keyword evidence="1" id="KW-0472">Membrane</keyword>
<feature type="signal peptide" evidence="2">
    <location>
        <begin position="1"/>
        <end position="18"/>
    </location>
</feature>
<evidence type="ECO:0000313" key="3">
    <source>
        <dbReference type="EMBL" id="EUD68384.1"/>
    </source>
</evidence>
<sequence>MRILFFIFALFIADYINGKRADSKHGEGELNGDFLLLHKADITAVVFAGHKKEEKNVLSEVFQNEGTHHRGPKSEEYILLDKQVDSYEMLNIQCTFKVQKNFDKTKLVILLVKQLEKECVHMEGKKYACHRTVQDLKEDETFIFTNELEENLVISKVSFLFVNLIPFDGYYIFDLLITDGSNFVKIHFFKMYLHFFNHLPIVQYPLGEKENAVVRSIMRKELQRRDQMYTHKHVVREQKDYYPFPIIRKRNIICGKVKPKRVNPIMPMTLVTLLFLLFLIHMYFIFLHLKYNMKNMNINYFNYAFLFSFVCVMLSFILYDLFFNLLEMLYIFPFVFSLFLVFFYKALNALREYRKGASSADKFKR</sequence>
<dbReference type="VEuPathDB" id="PlasmoDB:C922_01404"/>
<feature type="chain" id="PRO_5004888295" description="Dolichyl-diphosphooligosaccharide--protein glycosyltransferase subunit 2" evidence="2">
    <location>
        <begin position="19"/>
        <end position="365"/>
    </location>
</feature>
<keyword evidence="1" id="KW-0812">Transmembrane</keyword>
<dbReference type="RefSeq" id="XP_008815232.1">
    <property type="nucleotide sequence ID" value="XM_008817010.1"/>
</dbReference>
<accession>W7AH75</accession>
<dbReference type="AlphaFoldDB" id="W7AH75"/>
<organism evidence="3 4">
    <name type="scientific">Plasmodium inui San Antonio 1</name>
    <dbReference type="NCBI Taxonomy" id="1237626"/>
    <lineage>
        <taxon>Eukaryota</taxon>
        <taxon>Sar</taxon>
        <taxon>Alveolata</taxon>
        <taxon>Apicomplexa</taxon>
        <taxon>Aconoidasida</taxon>
        <taxon>Haemosporida</taxon>
        <taxon>Plasmodiidae</taxon>
        <taxon>Plasmodium</taxon>
        <taxon>Plasmodium (Plasmodium)</taxon>
    </lineage>
</organism>
<feature type="transmembrane region" description="Helical" evidence="1">
    <location>
        <begin position="328"/>
        <end position="347"/>
    </location>
</feature>
<reference evidence="3 4" key="1">
    <citation type="submission" date="2013-02" db="EMBL/GenBank/DDBJ databases">
        <title>The Genome Sequence of Plasmodium inui San Antonio 1.</title>
        <authorList>
            <consortium name="The Broad Institute Genome Sequencing Platform"/>
            <consortium name="The Broad Institute Genome Sequencing Center for Infectious Disease"/>
            <person name="Neafsey D."/>
            <person name="Cheeseman I."/>
            <person name="Volkman S."/>
            <person name="Adams J."/>
            <person name="Walker B."/>
            <person name="Young S.K."/>
            <person name="Zeng Q."/>
            <person name="Gargeya S."/>
            <person name="Fitzgerald M."/>
            <person name="Haas B."/>
            <person name="Abouelleil A."/>
            <person name="Alvarado L."/>
            <person name="Arachchi H.M."/>
            <person name="Berlin A.M."/>
            <person name="Chapman S.B."/>
            <person name="Dewar J."/>
            <person name="Goldberg J."/>
            <person name="Griggs A."/>
            <person name="Gujja S."/>
            <person name="Hansen M."/>
            <person name="Howarth C."/>
            <person name="Imamovic A."/>
            <person name="Larimer J."/>
            <person name="McCowan C."/>
            <person name="Murphy C."/>
            <person name="Neiman D."/>
            <person name="Pearson M."/>
            <person name="Priest M."/>
            <person name="Roberts A."/>
            <person name="Saif S."/>
            <person name="Shea T."/>
            <person name="Sisk P."/>
            <person name="Sykes S."/>
            <person name="Wortman J."/>
            <person name="Nusbaum C."/>
            <person name="Birren B."/>
        </authorList>
    </citation>
    <scope>NUCLEOTIDE SEQUENCE [LARGE SCALE GENOMIC DNA]</scope>
    <source>
        <strain evidence="3 4">San Antonio 1</strain>
    </source>
</reference>
<proteinExistence type="predicted"/>
<dbReference type="EMBL" id="KI965463">
    <property type="protein sequence ID" value="EUD68384.1"/>
    <property type="molecule type" value="Genomic_DNA"/>
</dbReference>
<keyword evidence="2" id="KW-0732">Signal</keyword>
<dbReference type="GeneID" id="20036678"/>
<feature type="transmembrane region" description="Helical" evidence="1">
    <location>
        <begin position="265"/>
        <end position="289"/>
    </location>
</feature>
<evidence type="ECO:0000256" key="1">
    <source>
        <dbReference type="SAM" id="Phobius"/>
    </source>
</evidence>
<evidence type="ECO:0008006" key="5">
    <source>
        <dbReference type="Google" id="ProtNLM"/>
    </source>
</evidence>